<dbReference type="Proteomes" id="UP000590811">
    <property type="component" value="Unassembled WGS sequence"/>
</dbReference>
<keyword evidence="3" id="KW-0489">Methyltransferase</keyword>
<dbReference type="EMBL" id="JACHVT010000003">
    <property type="protein sequence ID" value="MBB2986581.1"/>
    <property type="molecule type" value="Genomic_DNA"/>
</dbReference>
<sequence>MDASDWDARYAATDLVWSVEPNRFVAEIFSDLPPAAVLDVAAGEGRNAIWLAEQGWHVLASDYSAVAVERMRTLATKRLGDDSGRLTAVVADATQAAPRPAGPGANGATGEYDAVLFCYLQLPLPERAEAWRRGVEALRPGGRLVVVGHAGRNLTEGHGGPSSRDVLYDPDEVIAEVAGLPVDVVDAGVRDRPVPTADGERVALDTVVVLRRR</sequence>
<accession>A0A839Q1R9</accession>
<evidence type="ECO:0000313" key="4">
    <source>
        <dbReference type="Proteomes" id="UP000590811"/>
    </source>
</evidence>
<dbReference type="AlphaFoldDB" id="A0A839Q1R9"/>
<gene>
    <name evidence="3" type="ORF">FHW14_001735</name>
</gene>
<protein>
    <submittedName>
        <fullName evidence="3">SAM-dependent methyltransferase</fullName>
    </submittedName>
</protein>
<dbReference type="PANTHER" id="PTHR43861:SF3">
    <property type="entry name" value="PUTATIVE (AFU_ORTHOLOGUE AFUA_2G14390)-RELATED"/>
    <property type="match status" value="1"/>
</dbReference>
<dbReference type="GO" id="GO:0008168">
    <property type="term" value="F:methyltransferase activity"/>
    <property type="evidence" value="ECO:0007669"/>
    <property type="project" value="UniProtKB-KW"/>
</dbReference>
<dbReference type="Gene3D" id="3.40.50.150">
    <property type="entry name" value="Vaccinia Virus protein VP39"/>
    <property type="match status" value="1"/>
</dbReference>
<proteinExistence type="predicted"/>
<evidence type="ECO:0000259" key="2">
    <source>
        <dbReference type="Pfam" id="PF13649"/>
    </source>
</evidence>
<dbReference type="Pfam" id="PF13649">
    <property type="entry name" value="Methyltransf_25"/>
    <property type="match status" value="1"/>
</dbReference>
<dbReference type="GO" id="GO:0032259">
    <property type="term" value="P:methylation"/>
    <property type="evidence" value="ECO:0007669"/>
    <property type="project" value="UniProtKB-KW"/>
</dbReference>
<dbReference type="InterPro" id="IPR041698">
    <property type="entry name" value="Methyltransf_25"/>
</dbReference>
<reference evidence="3 4" key="1">
    <citation type="submission" date="2020-08" db="EMBL/GenBank/DDBJ databases">
        <title>Genomic Encyclopedia of Type Strains, Phase IV (KMG-V): Genome sequencing to study the core and pangenomes of soil and plant-associated prokaryotes.</title>
        <authorList>
            <person name="Whitman W."/>
        </authorList>
    </citation>
    <scope>NUCLEOTIDE SEQUENCE [LARGE SCALE GENOMIC DNA]</scope>
    <source>
        <strain evidence="3 4">B3ACCR2</strain>
    </source>
</reference>
<name>A0A839Q1R9_9MICO</name>
<dbReference type="InterPro" id="IPR029063">
    <property type="entry name" value="SAM-dependent_MTases_sf"/>
</dbReference>
<dbReference type="CDD" id="cd02440">
    <property type="entry name" value="AdoMet_MTases"/>
    <property type="match status" value="1"/>
</dbReference>
<feature type="domain" description="Methyltransferase" evidence="2">
    <location>
        <begin position="37"/>
        <end position="142"/>
    </location>
</feature>
<organism evidence="3 4">
    <name type="scientific">Terracoccus luteus</name>
    <dbReference type="NCBI Taxonomy" id="53356"/>
    <lineage>
        <taxon>Bacteria</taxon>
        <taxon>Bacillati</taxon>
        <taxon>Actinomycetota</taxon>
        <taxon>Actinomycetes</taxon>
        <taxon>Micrococcales</taxon>
        <taxon>Intrasporangiaceae</taxon>
        <taxon>Terracoccus</taxon>
    </lineage>
</organism>
<evidence type="ECO:0000256" key="1">
    <source>
        <dbReference type="ARBA" id="ARBA00022679"/>
    </source>
</evidence>
<keyword evidence="1 3" id="KW-0808">Transferase</keyword>
<dbReference type="RefSeq" id="WP_184509706.1">
    <property type="nucleotide sequence ID" value="NZ_JACHVT010000003.1"/>
</dbReference>
<dbReference type="SUPFAM" id="SSF53335">
    <property type="entry name" value="S-adenosyl-L-methionine-dependent methyltransferases"/>
    <property type="match status" value="1"/>
</dbReference>
<comment type="caution">
    <text evidence="3">The sequence shown here is derived from an EMBL/GenBank/DDBJ whole genome shotgun (WGS) entry which is preliminary data.</text>
</comment>
<evidence type="ECO:0000313" key="3">
    <source>
        <dbReference type="EMBL" id="MBB2986581.1"/>
    </source>
</evidence>
<dbReference type="PANTHER" id="PTHR43861">
    <property type="entry name" value="TRANS-ACONITATE 2-METHYLTRANSFERASE-RELATED"/>
    <property type="match status" value="1"/>
</dbReference>